<keyword evidence="1" id="KW-1133">Transmembrane helix</keyword>
<dbReference type="AlphaFoldDB" id="A0A1F8AXI7"/>
<evidence type="ECO:0008006" key="4">
    <source>
        <dbReference type="Google" id="ProtNLM"/>
    </source>
</evidence>
<dbReference type="STRING" id="1802513.A3E46_01110"/>
<reference evidence="2 3" key="1">
    <citation type="journal article" date="2016" name="Nat. Commun.">
        <title>Thousands of microbial genomes shed light on interconnected biogeochemical processes in an aquifer system.</title>
        <authorList>
            <person name="Anantharaman K."/>
            <person name="Brown C.T."/>
            <person name="Hug L.A."/>
            <person name="Sharon I."/>
            <person name="Castelle C.J."/>
            <person name="Probst A.J."/>
            <person name="Thomas B.C."/>
            <person name="Singh A."/>
            <person name="Wilkins M.J."/>
            <person name="Karaoz U."/>
            <person name="Brodie E.L."/>
            <person name="Williams K.H."/>
            <person name="Hubbard S.S."/>
            <person name="Banfield J.F."/>
        </authorList>
    </citation>
    <scope>NUCLEOTIDE SEQUENCE [LARGE SCALE GENOMIC DNA]</scope>
</reference>
<gene>
    <name evidence="2" type="ORF">A3E46_01110</name>
</gene>
<feature type="transmembrane region" description="Helical" evidence="1">
    <location>
        <begin position="45"/>
        <end position="69"/>
    </location>
</feature>
<evidence type="ECO:0000313" key="3">
    <source>
        <dbReference type="Proteomes" id="UP000178313"/>
    </source>
</evidence>
<dbReference type="EMBL" id="MGGZ01000033">
    <property type="protein sequence ID" value="OGM56464.1"/>
    <property type="molecule type" value="Genomic_DNA"/>
</dbReference>
<proteinExistence type="predicted"/>
<evidence type="ECO:0000256" key="1">
    <source>
        <dbReference type="SAM" id="Phobius"/>
    </source>
</evidence>
<sequence length="145" mass="16063">MTKIANKSILNLMKTIIRHYVLETVTLYLASQIASGIVFEGGLPTLFLAGVGLTLATLIVRPLINILILPINLITFGLFKWVSSAVALYLVTLVIPGFRIVHFTYAGLSTKWIDIPGFTFEGMLAFVAFSFLISFIASFLHWLIK</sequence>
<protein>
    <recommendedName>
        <fullName evidence="4">Phage holin family protein</fullName>
    </recommendedName>
</protein>
<name>A0A1F8AXI7_9BACT</name>
<accession>A0A1F8AXI7</accession>
<evidence type="ECO:0000313" key="2">
    <source>
        <dbReference type="EMBL" id="OGM56464.1"/>
    </source>
</evidence>
<feature type="transmembrane region" description="Helical" evidence="1">
    <location>
        <begin position="122"/>
        <end position="144"/>
    </location>
</feature>
<dbReference type="InterPro" id="IPR007165">
    <property type="entry name" value="Phage_holin_4_2"/>
</dbReference>
<organism evidence="2 3">
    <name type="scientific">Candidatus Woesebacteria bacterium RIFCSPHIGHO2_12_FULL_46_16</name>
    <dbReference type="NCBI Taxonomy" id="1802513"/>
    <lineage>
        <taxon>Bacteria</taxon>
        <taxon>Candidatus Woeseibacteriota</taxon>
    </lineage>
</organism>
<feature type="transmembrane region" description="Helical" evidence="1">
    <location>
        <begin position="81"/>
        <end position="102"/>
    </location>
</feature>
<feature type="transmembrane region" description="Helical" evidence="1">
    <location>
        <begin position="20"/>
        <end position="39"/>
    </location>
</feature>
<keyword evidence="1" id="KW-0472">Membrane</keyword>
<keyword evidence="1" id="KW-0812">Transmembrane</keyword>
<dbReference type="Pfam" id="PF04020">
    <property type="entry name" value="Phage_holin_4_2"/>
    <property type="match status" value="1"/>
</dbReference>
<comment type="caution">
    <text evidence="2">The sequence shown here is derived from an EMBL/GenBank/DDBJ whole genome shotgun (WGS) entry which is preliminary data.</text>
</comment>
<dbReference type="Proteomes" id="UP000178313">
    <property type="component" value="Unassembled WGS sequence"/>
</dbReference>